<dbReference type="SMART" id="SM00849">
    <property type="entry name" value="Lactamase_B"/>
    <property type="match status" value="1"/>
</dbReference>
<comment type="catalytic activity">
    <reaction evidence="2">
        <text>3',5'-cyclic CMP + H2O = CMP + H(+)</text>
        <dbReference type="Rhea" id="RHEA:72675"/>
        <dbReference type="ChEBI" id="CHEBI:15377"/>
        <dbReference type="ChEBI" id="CHEBI:15378"/>
        <dbReference type="ChEBI" id="CHEBI:58003"/>
        <dbReference type="ChEBI" id="CHEBI:60377"/>
    </reaction>
    <physiologicalReaction direction="left-to-right" evidence="2">
        <dbReference type="Rhea" id="RHEA:72676"/>
    </physiologicalReaction>
</comment>
<dbReference type="Proteomes" id="UP000031967">
    <property type="component" value="Unassembled WGS sequence"/>
</dbReference>
<dbReference type="Gene3D" id="3.60.15.10">
    <property type="entry name" value="Ribonuclease Z/Hydroxyacylglutathione hydrolase-like"/>
    <property type="match status" value="1"/>
</dbReference>
<evidence type="ECO:0000256" key="4">
    <source>
        <dbReference type="ARBA" id="ARBA00048505"/>
    </source>
</evidence>
<proteinExistence type="predicted"/>
<keyword evidence="7" id="KW-1185">Reference proteome</keyword>
<dbReference type="PANTHER" id="PTHR43546">
    <property type="entry name" value="UPF0173 METAL-DEPENDENT HYDROLASE MJ1163-RELATED"/>
    <property type="match status" value="1"/>
</dbReference>
<dbReference type="InterPro" id="IPR001279">
    <property type="entry name" value="Metallo-B-lactamas"/>
</dbReference>
<dbReference type="EMBL" id="JXAK01000100">
    <property type="protein sequence ID" value="KIL37136.1"/>
    <property type="molecule type" value="Genomic_DNA"/>
</dbReference>
<evidence type="ECO:0000313" key="6">
    <source>
        <dbReference type="EMBL" id="KIL37136.1"/>
    </source>
</evidence>
<comment type="catalytic activity">
    <reaction evidence="4">
        <text>3',5'-cyclic UMP + H2O = UMP + H(+)</text>
        <dbReference type="Rhea" id="RHEA:70575"/>
        <dbReference type="ChEBI" id="CHEBI:15377"/>
        <dbReference type="ChEBI" id="CHEBI:15378"/>
        <dbReference type="ChEBI" id="CHEBI:57865"/>
        <dbReference type="ChEBI" id="CHEBI:184387"/>
    </reaction>
    <physiologicalReaction direction="left-to-right" evidence="4">
        <dbReference type="Rhea" id="RHEA:70576"/>
    </physiologicalReaction>
</comment>
<evidence type="ECO:0000256" key="1">
    <source>
        <dbReference type="ARBA" id="ARBA00022801"/>
    </source>
</evidence>
<accession>A0ABR5A7U8</accession>
<evidence type="ECO:0000256" key="2">
    <source>
        <dbReference type="ARBA" id="ARBA00034221"/>
    </source>
</evidence>
<gene>
    <name evidence="6" type="ORF">SD70_31040</name>
</gene>
<reference evidence="6 7" key="1">
    <citation type="submission" date="2014-12" db="EMBL/GenBank/DDBJ databases">
        <title>Draft genome sequence of Paenibacillus kamchatkensis strain B-2647.</title>
        <authorList>
            <person name="Karlyshev A.V."/>
            <person name="Kudryashova E.B."/>
        </authorList>
    </citation>
    <scope>NUCLEOTIDE SEQUENCE [LARGE SCALE GENOMIC DNA]</scope>
    <source>
        <strain evidence="6 7">VKM B-2647</strain>
    </source>
</reference>
<keyword evidence="1" id="KW-0378">Hydrolase</keyword>
<evidence type="ECO:0000259" key="5">
    <source>
        <dbReference type="SMART" id="SM00849"/>
    </source>
</evidence>
<evidence type="ECO:0000256" key="3">
    <source>
        <dbReference type="ARBA" id="ARBA00034301"/>
    </source>
</evidence>
<name>A0ABR5A7U8_9BACL</name>
<dbReference type="SUPFAM" id="SSF56281">
    <property type="entry name" value="Metallo-hydrolase/oxidoreductase"/>
    <property type="match status" value="1"/>
</dbReference>
<comment type="caution">
    <text evidence="6">The sequence shown here is derived from an EMBL/GenBank/DDBJ whole genome shotgun (WGS) entry which is preliminary data.</text>
</comment>
<feature type="domain" description="Metallo-beta-lactamase" evidence="5">
    <location>
        <begin position="6"/>
        <end position="212"/>
    </location>
</feature>
<sequence>MQIRLIRHATLQIRFAGKTLLVDPMLSPASTMTPVPGVPDARQNPVADLPVPVEQLLQPDAVLLTHRHRDHWDAAAAELLNKDIPVLCQPRDKAAIAEQGFRRLLPVRSSVEWAGIRIRRTGGRHGRGALGRSLGPVSGFVLEAEGEPTLYIAGDTVWCADVRKALERHQPHVAVLFAGAARFAEGSPVTMAERDIAEVCWAVPEMQVVVTHMEAWNHCRLTRQELRQYVRGHGLARQVAVPEDGETLEFRDTAEA</sequence>
<comment type="function">
    <text evidence="3">Counteracts the endogenous Pycsar antiviral defense system. Phosphodiesterase that enables metal-dependent hydrolysis of host cyclic nucleotide Pycsar defense signals such as cCMP and cUMP.</text>
</comment>
<dbReference type="InterPro" id="IPR050114">
    <property type="entry name" value="UPF0173_UPF0282_UlaG_hydrolase"/>
</dbReference>
<protein>
    <recommendedName>
        <fullName evidence="5">Metallo-beta-lactamase domain-containing protein</fullName>
    </recommendedName>
</protein>
<dbReference type="RefSeq" id="WP_041052442.1">
    <property type="nucleotide sequence ID" value="NZ_JXAK01000100.1"/>
</dbReference>
<dbReference type="InterPro" id="IPR036866">
    <property type="entry name" value="RibonucZ/Hydroxyglut_hydro"/>
</dbReference>
<dbReference type="Pfam" id="PF12706">
    <property type="entry name" value="Lactamase_B_2"/>
    <property type="match status" value="1"/>
</dbReference>
<organism evidence="6 7">
    <name type="scientific">Gordoniibacillus kamchatkensis</name>
    <dbReference type="NCBI Taxonomy" id="1590651"/>
    <lineage>
        <taxon>Bacteria</taxon>
        <taxon>Bacillati</taxon>
        <taxon>Bacillota</taxon>
        <taxon>Bacilli</taxon>
        <taxon>Bacillales</taxon>
        <taxon>Paenibacillaceae</taxon>
        <taxon>Gordoniibacillus</taxon>
    </lineage>
</organism>
<dbReference type="PANTHER" id="PTHR43546:SF9">
    <property type="entry name" value="L-ASCORBATE-6-PHOSPHATE LACTONASE ULAG-RELATED"/>
    <property type="match status" value="1"/>
</dbReference>
<evidence type="ECO:0000313" key="7">
    <source>
        <dbReference type="Proteomes" id="UP000031967"/>
    </source>
</evidence>